<dbReference type="Proteomes" id="UP000582659">
    <property type="component" value="Unassembled WGS sequence"/>
</dbReference>
<reference evidence="6" key="1">
    <citation type="submission" date="2016-11" db="UniProtKB">
        <authorList>
            <consortium name="WormBaseParasite"/>
        </authorList>
    </citation>
    <scope>IDENTIFICATION</scope>
</reference>
<proteinExistence type="predicted"/>
<gene>
    <name evidence="2" type="ORF">BXYJ_LOCUS11303</name>
</gene>
<dbReference type="SUPFAM" id="SSF56112">
    <property type="entry name" value="Protein kinase-like (PK-like)"/>
    <property type="match status" value="1"/>
</dbReference>
<accession>A0A1I7RTS1</accession>
<dbReference type="Gene3D" id="1.10.510.10">
    <property type="entry name" value="Transferase(Phosphotransferase) domain 1"/>
    <property type="match status" value="1"/>
</dbReference>
<evidence type="ECO:0000313" key="6">
    <source>
        <dbReference type="WBParaSite" id="BXY_0412600.1"/>
    </source>
</evidence>
<dbReference type="PANTHER" id="PTHR11909">
    <property type="entry name" value="CASEIN KINASE-RELATED"/>
    <property type="match status" value="1"/>
</dbReference>
<dbReference type="InterPro" id="IPR050235">
    <property type="entry name" value="CK1_Ser-Thr_kinase"/>
</dbReference>
<keyword evidence="1" id="KW-1133">Transmembrane helix</keyword>
<keyword evidence="5" id="KW-1185">Reference proteome</keyword>
<dbReference type="AlphaFoldDB" id="A0A1I7RTS1"/>
<dbReference type="Proteomes" id="UP000095284">
    <property type="component" value="Unplaced"/>
</dbReference>
<evidence type="ECO:0000313" key="4">
    <source>
        <dbReference type="Proteomes" id="UP000095284"/>
    </source>
</evidence>
<evidence type="ECO:0000313" key="5">
    <source>
        <dbReference type="Proteomes" id="UP000659654"/>
    </source>
</evidence>
<name>A0A1I7RTS1_BURXY</name>
<evidence type="ECO:0000313" key="3">
    <source>
        <dbReference type="EMBL" id="CAG9122174.1"/>
    </source>
</evidence>
<keyword evidence="1" id="KW-0472">Membrane</keyword>
<dbReference type="Proteomes" id="UP000659654">
    <property type="component" value="Unassembled WGS sequence"/>
</dbReference>
<protein>
    <submittedName>
        <fullName evidence="2">(pine wood nematode) hypothetical protein</fullName>
    </submittedName>
</protein>
<organism evidence="4 6">
    <name type="scientific">Bursaphelenchus xylophilus</name>
    <name type="common">Pinewood nematode worm</name>
    <name type="synonym">Aphelenchoides xylophilus</name>
    <dbReference type="NCBI Taxonomy" id="6326"/>
    <lineage>
        <taxon>Eukaryota</taxon>
        <taxon>Metazoa</taxon>
        <taxon>Ecdysozoa</taxon>
        <taxon>Nematoda</taxon>
        <taxon>Chromadorea</taxon>
        <taxon>Rhabditida</taxon>
        <taxon>Tylenchina</taxon>
        <taxon>Tylenchomorpha</taxon>
        <taxon>Aphelenchoidea</taxon>
        <taxon>Aphelenchoididae</taxon>
        <taxon>Bursaphelenchus</taxon>
    </lineage>
</organism>
<reference evidence="3" key="2">
    <citation type="submission" date="2020-08" db="EMBL/GenBank/DDBJ databases">
        <authorList>
            <person name="Kikuchi T."/>
        </authorList>
    </citation>
    <scope>NUCLEOTIDE SEQUENCE</scope>
    <source>
        <strain evidence="2">Ka4C1</strain>
    </source>
</reference>
<feature type="transmembrane region" description="Helical" evidence="1">
    <location>
        <begin position="16"/>
        <end position="41"/>
    </location>
</feature>
<dbReference type="OrthoDB" id="10477793at2759"/>
<evidence type="ECO:0000313" key="2">
    <source>
        <dbReference type="EMBL" id="CAD5231082.1"/>
    </source>
</evidence>
<keyword evidence="1" id="KW-0812">Transmembrane</keyword>
<evidence type="ECO:0000256" key="1">
    <source>
        <dbReference type="SAM" id="Phobius"/>
    </source>
</evidence>
<dbReference type="InterPro" id="IPR011009">
    <property type="entry name" value="Kinase-like_dom_sf"/>
</dbReference>
<dbReference type="EMBL" id="CAJFDI010000005">
    <property type="protein sequence ID" value="CAD5231082.1"/>
    <property type="molecule type" value="Genomic_DNA"/>
</dbReference>
<dbReference type="EMBL" id="CAJFCV020000005">
    <property type="protein sequence ID" value="CAG9122174.1"/>
    <property type="molecule type" value="Genomic_DNA"/>
</dbReference>
<sequence>MNSTETGKKEEGGSSALIPVAIVLAVILVPILIIGIILCLYRKFRKREKKPSMSADAENLEDPLHVLSQDMTRRPREPIKGNVLSFRDKIISTNSEYSSMTGRLTGAVNVSVLAEGEGEMQCVMNFEADDSPHKRLRSVHQLVHRLNQQGEFALGVLICGVIMPAREAEITHECPRGRISDGEQEVYFALYDFAGISLSEFVRIRPTKIYAIEIATKALQALYVLHSQKYCHGKLTPASFYVDEETAGVSLIDLGFLHPLKGKQKWELYYVYEDINFDPLYQSAVSHYTSPPSVMSDLESWSYIFVQLLVGRPLPWYGMKDKMAIQELKVQFTHCGEPFRFYTKDIRPDMVYQLREMYFHLTSSTSSELGEQLTVKYQVILDFLAQMDAISEKRRLGEELESNKSPRTPQSYHSAVTISMYSPSNVK</sequence>
<dbReference type="WBParaSite" id="BXY_0412600.1">
    <property type="protein sequence ID" value="BXY_0412600.1"/>
    <property type="gene ID" value="BXY_0412600"/>
</dbReference>